<keyword evidence="5" id="KW-1185">Reference proteome</keyword>
<dbReference type="EMBL" id="JACXAF010000003">
    <property type="protein sequence ID" value="MBD1388424.1"/>
    <property type="molecule type" value="Genomic_DNA"/>
</dbReference>
<evidence type="ECO:0000256" key="2">
    <source>
        <dbReference type="ARBA" id="ARBA00022803"/>
    </source>
</evidence>
<protein>
    <recommendedName>
        <fullName evidence="6">Tetratricopeptide repeat protein</fullName>
    </recommendedName>
</protein>
<gene>
    <name evidence="4" type="ORF">IC617_03195</name>
</gene>
<dbReference type="RefSeq" id="WP_191143530.1">
    <property type="nucleotide sequence ID" value="NZ_JACXAF010000003.1"/>
</dbReference>
<reference evidence="4" key="1">
    <citation type="submission" date="2020-09" db="EMBL/GenBank/DDBJ databases">
        <title>A novel bacterium of genus Neiella, isolated from South China Sea.</title>
        <authorList>
            <person name="Huang H."/>
            <person name="Mo K."/>
            <person name="Hu Y."/>
        </authorList>
    </citation>
    <scope>NUCLEOTIDE SEQUENCE</scope>
    <source>
        <strain evidence="4">HB171785</strain>
    </source>
</reference>
<feature type="signal peptide" evidence="3">
    <location>
        <begin position="1"/>
        <end position="30"/>
    </location>
</feature>
<dbReference type="InterPro" id="IPR019734">
    <property type="entry name" value="TPR_rpt"/>
</dbReference>
<evidence type="ECO:0008006" key="6">
    <source>
        <dbReference type="Google" id="ProtNLM"/>
    </source>
</evidence>
<keyword evidence="2" id="KW-0802">TPR repeat</keyword>
<name>A0A8J6UDS5_9GAMM</name>
<dbReference type="PANTHER" id="PTHR44186">
    <property type="match status" value="1"/>
</dbReference>
<dbReference type="Gene3D" id="1.25.40.10">
    <property type="entry name" value="Tetratricopeptide repeat domain"/>
    <property type="match status" value="2"/>
</dbReference>
<keyword evidence="1" id="KW-0677">Repeat</keyword>
<dbReference type="SMART" id="SM00028">
    <property type="entry name" value="TPR"/>
    <property type="match status" value="4"/>
</dbReference>
<sequence>MKRKNVVLTGVLCAVFALSSQLFVAAPAMAKKKEEEKKVDPLTKALKEKYPKHKTKVASPKVGKKVFEAYDLYSADQVKEALDLLMDLEPKSEFDKAYLNRFIGSLMAGEEGKTKDAIGYIKKAVAPAVLNPREQAEGLKLLGDLQMQEKMYTEAIASYKAWMEYTGIEDKNVYVRMAQASYELERYADMIPLADKAIAIADKPDKNPYVLKLSSYYERKQYKNSVKVLEQLVSLFPEDEKWWAQLGMFYMLVDDYEKALATMDLAYKKGLYSKENQFKALSQLYYNQNIPYKSAQVLEKHVNNGDVKRDEKMLTQIANGYRGSKNFDKAAKFYGEAAKLSGDGDLYRKQASMYLMIEEYNLAIAAAKNAIKSGVEKKGSANMMIAEAYLYKKDLKSAHTYATRAANDPSTRKTAKGWANYIKSKATQQGIAL</sequence>
<dbReference type="GO" id="GO:0032991">
    <property type="term" value="C:protein-containing complex"/>
    <property type="evidence" value="ECO:0007669"/>
    <property type="project" value="UniProtKB-ARBA"/>
</dbReference>
<dbReference type="GO" id="GO:0012505">
    <property type="term" value="C:endomembrane system"/>
    <property type="evidence" value="ECO:0007669"/>
    <property type="project" value="UniProtKB-ARBA"/>
</dbReference>
<dbReference type="GO" id="GO:0016192">
    <property type="term" value="P:vesicle-mediated transport"/>
    <property type="evidence" value="ECO:0007669"/>
    <property type="project" value="UniProtKB-ARBA"/>
</dbReference>
<evidence type="ECO:0000313" key="4">
    <source>
        <dbReference type="EMBL" id="MBD1388424.1"/>
    </source>
</evidence>
<organism evidence="4 5">
    <name type="scientific">Neiella litorisoli</name>
    <dbReference type="NCBI Taxonomy" id="2771431"/>
    <lineage>
        <taxon>Bacteria</taxon>
        <taxon>Pseudomonadati</taxon>
        <taxon>Pseudomonadota</taxon>
        <taxon>Gammaproteobacteria</taxon>
        <taxon>Alteromonadales</taxon>
        <taxon>Echinimonadaceae</taxon>
        <taxon>Neiella</taxon>
    </lineage>
</organism>
<dbReference type="InterPro" id="IPR015374">
    <property type="entry name" value="ChAPs"/>
</dbReference>
<comment type="caution">
    <text evidence="4">The sequence shown here is derived from an EMBL/GenBank/DDBJ whole genome shotgun (WGS) entry which is preliminary data.</text>
</comment>
<dbReference type="PANTHER" id="PTHR44186:SF1">
    <property type="entry name" value="BARDET-BIEDL SYNDROME 4 PROTEIN"/>
    <property type="match status" value="1"/>
</dbReference>
<dbReference type="Proteomes" id="UP000638014">
    <property type="component" value="Unassembled WGS sequence"/>
</dbReference>
<accession>A0A8J6UDS5</accession>
<evidence type="ECO:0000256" key="1">
    <source>
        <dbReference type="ARBA" id="ARBA00022737"/>
    </source>
</evidence>
<feature type="chain" id="PRO_5035207824" description="Tetratricopeptide repeat protein" evidence="3">
    <location>
        <begin position="31"/>
        <end position="433"/>
    </location>
</feature>
<dbReference type="AlphaFoldDB" id="A0A8J6UDS5"/>
<keyword evidence="3" id="KW-0732">Signal</keyword>
<proteinExistence type="predicted"/>
<dbReference type="Pfam" id="PF09295">
    <property type="entry name" value="ChAPs"/>
    <property type="match status" value="1"/>
</dbReference>
<evidence type="ECO:0000256" key="3">
    <source>
        <dbReference type="SAM" id="SignalP"/>
    </source>
</evidence>
<evidence type="ECO:0000313" key="5">
    <source>
        <dbReference type="Proteomes" id="UP000638014"/>
    </source>
</evidence>
<dbReference type="InterPro" id="IPR011990">
    <property type="entry name" value="TPR-like_helical_dom_sf"/>
</dbReference>
<dbReference type="SUPFAM" id="SSF48452">
    <property type="entry name" value="TPR-like"/>
    <property type="match status" value="2"/>
</dbReference>
<dbReference type="GO" id="GO:0005737">
    <property type="term" value="C:cytoplasm"/>
    <property type="evidence" value="ECO:0007669"/>
    <property type="project" value="UniProtKB-ARBA"/>
</dbReference>